<sequence length="273" mass="32212">MDKHIEKCIEMSMTRLVHALKTRGFHVGHLTNQLWLKGGSGRHDQRYLREVLGAAQIGFREQEEMFILESFLLTEEVIDRIEMYKAYNQESWCPLELQSWKAFTKRRHGLKLDTLTLDPGVSYLIKQLSHAGILTMMSCDGHGRSSPKIWFSGLFSAAWFEIIINKLMKLEGLHYTWIVEEDTRNYRILTARKLRGEQWDRRHVQEDSIKLGEWFAEHAKELRENKQCIYKHRSMKARATSLVDNYDELKNWMNGIYSSYIDESQVVVQSLPW</sequence>
<proteinExistence type="predicted"/>
<dbReference type="OrthoDB" id="2962932at2"/>
<protein>
    <submittedName>
        <fullName evidence="1">Uncharacterized protein</fullName>
    </submittedName>
</protein>
<dbReference type="Proteomes" id="UP000317036">
    <property type="component" value="Unassembled WGS sequence"/>
</dbReference>
<keyword evidence="2" id="KW-1185">Reference proteome</keyword>
<name>A0A559K8B7_9BACL</name>
<evidence type="ECO:0000313" key="2">
    <source>
        <dbReference type="Proteomes" id="UP000317036"/>
    </source>
</evidence>
<dbReference type="RefSeq" id="WP_144849887.1">
    <property type="nucleotide sequence ID" value="NZ_VNJI01000024.1"/>
</dbReference>
<organism evidence="1 2">
    <name type="scientific">Paenibacillus cremeus</name>
    <dbReference type="NCBI Taxonomy" id="2163881"/>
    <lineage>
        <taxon>Bacteria</taxon>
        <taxon>Bacillati</taxon>
        <taxon>Bacillota</taxon>
        <taxon>Bacilli</taxon>
        <taxon>Bacillales</taxon>
        <taxon>Paenibacillaceae</taxon>
        <taxon>Paenibacillus</taxon>
    </lineage>
</organism>
<comment type="caution">
    <text evidence="1">The sequence shown here is derived from an EMBL/GenBank/DDBJ whole genome shotgun (WGS) entry which is preliminary data.</text>
</comment>
<dbReference type="EMBL" id="VNJI01000024">
    <property type="protein sequence ID" value="TVY08372.1"/>
    <property type="molecule type" value="Genomic_DNA"/>
</dbReference>
<accession>A0A559K8B7</accession>
<reference evidence="1 2" key="1">
    <citation type="submission" date="2019-07" db="EMBL/GenBank/DDBJ databases">
        <authorList>
            <person name="Kim J."/>
        </authorList>
    </citation>
    <scope>NUCLEOTIDE SEQUENCE [LARGE SCALE GENOMIC DNA]</scope>
    <source>
        <strain evidence="1 2">JC52</strain>
    </source>
</reference>
<dbReference type="AlphaFoldDB" id="A0A559K8B7"/>
<gene>
    <name evidence="1" type="ORF">FPZ49_19205</name>
</gene>
<evidence type="ECO:0000313" key="1">
    <source>
        <dbReference type="EMBL" id="TVY08372.1"/>
    </source>
</evidence>